<feature type="region of interest" description="Disordered" evidence="1">
    <location>
        <begin position="53"/>
        <end position="92"/>
    </location>
</feature>
<protein>
    <submittedName>
        <fullName evidence="2">Uncharacterized protein</fullName>
    </submittedName>
</protein>
<accession>A0A420HCJ1</accession>
<feature type="region of interest" description="Disordered" evidence="1">
    <location>
        <begin position="479"/>
        <end position="500"/>
    </location>
</feature>
<evidence type="ECO:0000313" key="2">
    <source>
        <dbReference type="EMBL" id="RKF55115.1"/>
    </source>
</evidence>
<feature type="compositionally biased region" description="Low complexity" evidence="1">
    <location>
        <begin position="241"/>
        <end position="265"/>
    </location>
</feature>
<organism evidence="2 3">
    <name type="scientific">Erysiphe neolycopersici</name>
    <dbReference type="NCBI Taxonomy" id="212602"/>
    <lineage>
        <taxon>Eukaryota</taxon>
        <taxon>Fungi</taxon>
        <taxon>Dikarya</taxon>
        <taxon>Ascomycota</taxon>
        <taxon>Pezizomycotina</taxon>
        <taxon>Leotiomycetes</taxon>
        <taxon>Erysiphales</taxon>
        <taxon>Erysiphaceae</taxon>
        <taxon>Erysiphe</taxon>
    </lineage>
</organism>
<dbReference type="STRING" id="212602.A0A420HCJ1"/>
<evidence type="ECO:0000313" key="3">
    <source>
        <dbReference type="Proteomes" id="UP000286134"/>
    </source>
</evidence>
<dbReference type="Proteomes" id="UP000286134">
    <property type="component" value="Unassembled WGS sequence"/>
</dbReference>
<dbReference type="OrthoDB" id="3600083at2759"/>
<feature type="region of interest" description="Disordered" evidence="1">
    <location>
        <begin position="512"/>
        <end position="554"/>
    </location>
</feature>
<feature type="region of interest" description="Disordered" evidence="1">
    <location>
        <begin position="1"/>
        <end position="39"/>
    </location>
</feature>
<dbReference type="AlphaFoldDB" id="A0A420HCJ1"/>
<feature type="compositionally biased region" description="Basic and acidic residues" evidence="1">
    <location>
        <begin position="179"/>
        <end position="188"/>
    </location>
</feature>
<feature type="region of interest" description="Disordered" evidence="1">
    <location>
        <begin position="341"/>
        <end position="396"/>
    </location>
</feature>
<feature type="compositionally biased region" description="Polar residues" evidence="1">
    <location>
        <begin position="512"/>
        <end position="537"/>
    </location>
</feature>
<comment type="caution">
    <text evidence="2">The sequence shown here is derived from an EMBL/GenBank/DDBJ whole genome shotgun (WGS) entry which is preliminary data.</text>
</comment>
<feature type="region of interest" description="Disordered" evidence="1">
    <location>
        <begin position="157"/>
        <end position="268"/>
    </location>
</feature>
<feature type="compositionally biased region" description="Basic and acidic residues" evidence="1">
    <location>
        <begin position="10"/>
        <end position="24"/>
    </location>
</feature>
<feature type="compositionally biased region" description="Low complexity" evidence="1">
    <location>
        <begin position="63"/>
        <end position="72"/>
    </location>
</feature>
<reference evidence="2 3" key="1">
    <citation type="journal article" date="2018" name="BMC Genomics">
        <title>Comparative genome analyses reveal sequence features reflecting distinct modes of host-adaptation between dicot and monocot powdery mildew.</title>
        <authorList>
            <person name="Wu Y."/>
            <person name="Ma X."/>
            <person name="Pan Z."/>
            <person name="Kale S.D."/>
            <person name="Song Y."/>
            <person name="King H."/>
            <person name="Zhang Q."/>
            <person name="Presley C."/>
            <person name="Deng X."/>
            <person name="Wei C.I."/>
            <person name="Xiao S."/>
        </authorList>
    </citation>
    <scope>NUCLEOTIDE SEQUENCE [LARGE SCALE GENOMIC DNA]</scope>
    <source>
        <strain evidence="2">UMSG2</strain>
    </source>
</reference>
<feature type="compositionally biased region" description="Low complexity" evidence="1">
    <location>
        <begin position="341"/>
        <end position="361"/>
    </location>
</feature>
<name>A0A420HCJ1_9PEZI</name>
<sequence>MAGVQNLKALFEKPKDSISPDRGRSGAISATGLETPSRPLSKVRTSFVSVERTGHRSVSLEGSRNIRSSSINENQKPNGLAIHNNDKSSRVGEPTLSAAFSTGGKKTAYIMNDEERENNIKKAKEISVILTSKDSTAKIKAFQADRLTKFEASPLSITNTTSSTSKKGIQRSPATPRINDIKVIETKSSRQSTLSKADDKSVNRSQIGNFPSHGKKQSQEASKPVRVKKLTPKSPTRPVKLPASLTTHTASSSSKTSRASPSTLSHQTLRRVSSNFQQSTNSQRRMSISSNISLMPKVQIKKKPSNIHLAESSKKPPVQSTVPPDATTKLSFLARMTRPTASTSSKIIEKTTTPSKKSSYTRPTAKNAIKNISKQETKKISSNVKREKKRDIPATKNIDASISDVSKKSLTQSNSNSIKAKHDEAMDRNFSKLDEQERIECTKITSTSEETLVIENANQETEILDAQNKKIELVNTTDNDELNNSTFYPQQENSGSFESDPEIKIEQLNTEELNSADETSPNSDIKQEQSMNPQISSDVEFKEQSSFKSDTNGLSESLQKLTQNGSIDALNIIATLPLPSPSHFESYGSDAFPSPISMKCGSFEDS</sequence>
<feature type="compositionally biased region" description="Polar residues" evidence="1">
    <location>
        <begin position="479"/>
        <end position="497"/>
    </location>
</feature>
<proteinExistence type="predicted"/>
<gene>
    <name evidence="2" type="ORF">OnM2_092032</name>
</gene>
<dbReference type="EMBL" id="MCFK01009233">
    <property type="protein sequence ID" value="RKF55115.1"/>
    <property type="molecule type" value="Genomic_DNA"/>
</dbReference>
<keyword evidence="3" id="KW-1185">Reference proteome</keyword>
<evidence type="ECO:0000256" key="1">
    <source>
        <dbReference type="SAM" id="MobiDB-lite"/>
    </source>
</evidence>